<reference evidence="2 3" key="1">
    <citation type="submission" date="2019-06" db="EMBL/GenBank/DDBJ databases">
        <title>Sequencing the genomes of 1000 actinobacteria strains.</title>
        <authorList>
            <person name="Klenk H.-P."/>
        </authorList>
    </citation>
    <scope>NUCLEOTIDE SEQUENCE [LARGE SCALE GENOMIC DNA]</scope>
    <source>
        <strain evidence="2 3">DSM 21776</strain>
    </source>
</reference>
<feature type="compositionally biased region" description="Low complexity" evidence="1">
    <location>
        <begin position="9"/>
        <end position="24"/>
    </location>
</feature>
<protein>
    <submittedName>
        <fullName evidence="2">Uncharacterized protein</fullName>
    </submittedName>
</protein>
<evidence type="ECO:0000313" key="3">
    <source>
        <dbReference type="Proteomes" id="UP000320085"/>
    </source>
</evidence>
<proteinExistence type="predicted"/>
<sequence length="152" mass="15287">MTETPADQPATTGAPAEPGAPGATFSDDEHGTLRSAALLAGALVSRAEKGMFDSIKESFAASKAIAGSPPQIAALVGKGGFPELPKGTPEQVEARTLELLGQAVAILRAKAPDLVDGYRAMVLESCRDAAAAADDTSGNELAAIAKVESALA</sequence>
<accession>A0A543PTW6</accession>
<dbReference type="EMBL" id="VFQF01000001">
    <property type="protein sequence ID" value="TQN47525.1"/>
    <property type="molecule type" value="Genomic_DNA"/>
</dbReference>
<organism evidence="2 3">
    <name type="scientific">Humibacillus xanthopallidus</name>
    <dbReference type="NCBI Taxonomy" id="412689"/>
    <lineage>
        <taxon>Bacteria</taxon>
        <taxon>Bacillati</taxon>
        <taxon>Actinomycetota</taxon>
        <taxon>Actinomycetes</taxon>
        <taxon>Micrococcales</taxon>
        <taxon>Intrasporangiaceae</taxon>
        <taxon>Humibacillus</taxon>
    </lineage>
</organism>
<evidence type="ECO:0000256" key="1">
    <source>
        <dbReference type="SAM" id="MobiDB-lite"/>
    </source>
</evidence>
<dbReference type="AlphaFoldDB" id="A0A543PTW6"/>
<evidence type="ECO:0000313" key="2">
    <source>
        <dbReference type="EMBL" id="TQN47525.1"/>
    </source>
</evidence>
<comment type="caution">
    <text evidence="2">The sequence shown here is derived from an EMBL/GenBank/DDBJ whole genome shotgun (WGS) entry which is preliminary data.</text>
</comment>
<gene>
    <name evidence="2" type="ORF">FHX52_0627</name>
</gene>
<name>A0A543PTW6_9MICO</name>
<dbReference type="RefSeq" id="WP_141819816.1">
    <property type="nucleotide sequence ID" value="NZ_BAAAQC010000005.1"/>
</dbReference>
<feature type="region of interest" description="Disordered" evidence="1">
    <location>
        <begin position="1"/>
        <end position="29"/>
    </location>
</feature>
<dbReference type="OrthoDB" id="4867150at2"/>
<dbReference type="Proteomes" id="UP000320085">
    <property type="component" value="Unassembled WGS sequence"/>
</dbReference>